<dbReference type="PANTHER" id="PTHR46233">
    <property type="entry name" value="HYDROXYACYLGLUTATHIONE HYDROLASE GLOC"/>
    <property type="match status" value="1"/>
</dbReference>
<dbReference type="GO" id="GO:0016787">
    <property type="term" value="F:hydrolase activity"/>
    <property type="evidence" value="ECO:0007669"/>
    <property type="project" value="UniProtKB-KW"/>
</dbReference>
<reference evidence="6" key="1">
    <citation type="submission" date="2021-04" db="EMBL/GenBank/DDBJ databases">
        <title>Isolation and polyphasic classification of algal microorganism.</title>
        <authorList>
            <person name="Wang S."/>
        </authorList>
    </citation>
    <scope>NUCLEOTIDE SEQUENCE</scope>
    <source>
        <strain evidence="6">720a</strain>
    </source>
</reference>
<keyword evidence="2" id="KW-0479">Metal-binding</keyword>
<dbReference type="InterPro" id="IPR001279">
    <property type="entry name" value="Metallo-B-lactamas"/>
</dbReference>
<comment type="cofactor">
    <cofactor evidence="1">
        <name>Zn(2+)</name>
        <dbReference type="ChEBI" id="CHEBI:29105"/>
    </cofactor>
</comment>
<comment type="caution">
    <text evidence="6">The sequence shown here is derived from an EMBL/GenBank/DDBJ whole genome shotgun (WGS) entry which is preliminary data.</text>
</comment>
<evidence type="ECO:0000256" key="4">
    <source>
        <dbReference type="ARBA" id="ARBA00022833"/>
    </source>
</evidence>
<evidence type="ECO:0000313" key="7">
    <source>
        <dbReference type="Proteomes" id="UP000675284"/>
    </source>
</evidence>
<sequence>MDIERMSLGPLGTNCYLVHDNQQALIIDPGGESAKIIHFLSEKNIEPLAILLTHGHFDHIGAVDDLRKYYKVEVYIHKLEASWLEDPQANGSLYFMQRGILTSRPDRLLHPGKMAIGNFHFDVIHTPGHSPGSVTFIFSNAKFIVSGDVLFNEGIGRTDLPGGDMKQLEDSIINQLYRLDESLVVYPGHGPKTSLIHEKKHNPFFSI</sequence>
<dbReference type="GO" id="GO:0046872">
    <property type="term" value="F:metal ion binding"/>
    <property type="evidence" value="ECO:0007669"/>
    <property type="project" value="UniProtKB-KW"/>
</dbReference>
<proteinExistence type="predicted"/>
<dbReference type="CDD" id="cd06262">
    <property type="entry name" value="metallo-hydrolase-like_MBL-fold"/>
    <property type="match status" value="1"/>
</dbReference>
<evidence type="ECO:0000256" key="2">
    <source>
        <dbReference type="ARBA" id="ARBA00022723"/>
    </source>
</evidence>
<organism evidence="6 7">
    <name type="scientific">Virgibacillus salarius</name>
    <dbReference type="NCBI Taxonomy" id="447199"/>
    <lineage>
        <taxon>Bacteria</taxon>
        <taxon>Bacillati</taxon>
        <taxon>Bacillota</taxon>
        <taxon>Bacilli</taxon>
        <taxon>Bacillales</taxon>
        <taxon>Bacillaceae</taxon>
        <taxon>Virgibacillus</taxon>
    </lineage>
</organism>
<dbReference type="SUPFAM" id="SSF56281">
    <property type="entry name" value="Metallo-hydrolase/oxidoreductase"/>
    <property type="match status" value="1"/>
</dbReference>
<dbReference type="SMART" id="SM00849">
    <property type="entry name" value="Lactamase_B"/>
    <property type="match status" value="1"/>
</dbReference>
<evidence type="ECO:0000313" key="6">
    <source>
        <dbReference type="EMBL" id="MBR7797801.1"/>
    </source>
</evidence>
<dbReference type="AlphaFoldDB" id="A0A941DYP0"/>
<dbReference type="RefSeq" id="WP_166530861.1">
    <property type="nucleotide sequence ID" value="NZ_JAGSOT010000070.1"/>
</dbReference>
<dbReference type="Pfam" id="PF00753">
    <property type="entry name" value="Lactamase_B"/>
    <property type="match status" value="1"/>
</dbReference>
<evidence type="ECO:0000256" key="3">
    <source>
        <dbReference type="ARBA" id="ARBA00022801"/>
    </source>
</evidence>
<protein>
    <submittedName>
        <fullName evidence="6">MBL fold metallo-hydrolase</fullName>
    </submittedName>
</protein>
<name>A0A941DYP0_9BACI</name>
<evidence type="ECO:0000259" key="5">
    <source>
        <dbReference type="SMART" id="SM00849"/>
    </source>
</evidence>
<dbReference type="Gene3D" id="3.60.15.10">
    <property type="entry name" value="Ribonuclease Z/Hydroxyacylglutathione hydrolase-like"/>
    <property type="match status" value="1"/>
</dbReference>
<accession>A0A941DYP0</accession>
<keyword evidence="4" id="KW-0862">Zinc</keyword>
<dbReference type="InterPro" id="IPR036866">
    <property type="entry name" value="RibonucZ/Hydroxyglut_hydro"/>
</dbReference>
<feature type="domain" description="Metallo-beta-lactamase" evidence="5">
    <location>
        <begin position="12"/>
        <end position="189"/>
    </location>
</feature>
<gene>
    <name evidence="6" type="ORF">KCX74_17355</name>
</gene>
<dbReference type="Proteomes" id="UP000675284">
    <property type="component" value="Unassembled WGS sequence"/>
</dbReference>
<dbReference type="InterPro" id="IPR051453">
    <property type="entry name" value="MBL_Glyoxalase_II"/>
</dbReference>
<keyword evidence="3" id="KW-0378">Hydrolase</keyword>
<keyword evidence="7" id="KW-1185">Reference proteome</keyword>
<evidence type="ECO:0000256" key="1">
    <source>
        <dbReference type="ARBA" id="ARBA00001947"/>
    </source>
</evidence>
<dbReference type="EMBL" id="JAGSOT010000070">
    <property type="protein sequence ID" value="MBR7797801.1"/>
    <property type="molecule type" value="Genomic_DNA"/>
</dbReference>
<dbReference type="PANTHER" id="PTHR46233:SF3">
    <property type="entry name" value="HYDROXYACYLGLUTATHIONE HYDROLASE GLOC"/>
    <property type="match status" value="1"/>
</dbReference>